<reference evidence="4 5" key="1">
    <citation type="submission" date="2011-08" db="EMBL/GenBank/DDBJ databases">
        <authorList>
            <person name="Lin Y."/>
            <person name="Hao X."/>
            <person name="Johnstone L."/>
            <person name="Miller S.J."/>
            <person name="Wei G."/>
            <person name="Rensing C."/>
        </authorList>
    </citation>
    <scope>NUCLEOTIDE SEQUENCE [LARGE SCALE GENOMIC DNA]</scope>
    <source>
        <strain evidence="4 5">K42</strain>
    </source>
</reference>
<accession>G2GGM7</accession>
<evidence type="ECO:0000256" key="3">
    <source>
        <dbReference type="SAM" id="MobiDB-lite"/>
    </source>
</evidence>
<dbReference type="PANTHER" id="PTHR41534">
    <property type="entry name" value="BLR3401 PROTEIN"/>
    <property type="match status" value="1"/>
</dbReference>
<evidence type="ECO:0000313" key="5">
    <source>
        <dbReference type="Proteomes" id="UP000004217"/>
    </source>
</evidence>
<dbReference type="EMBL" id="AGBF01000097">
    <property type="protein sequence ID" value="EGX57322.1"/>
    <property type="molecule type" value="Genomic_DNA"/>
</dbReference>
<dbReference type="GO" id="GO:0019380">
    <property type="term" value="P:3-phenylpropionate catabolic process"/>
    <property type="evidence" value="ECO:0007669"/>
    <property type="project" value="TreeGrafter"/>
</dbReference>
<dbReference type="InterPro" id="IPR032710">
    <property type="entry name" value="NTF2-like_dom_sf"/>
</dbReference>
<dbReference type="CDD" id="cd00667">
    <property type="entry name" value="ring_hydroxylating_dioxygenases_beta"/>
    <property type="match status" value="1"/>
</dbReference>
<comment type="similarity">
    <text evidence="1">Belongs to the bacterial ring-hydroxylating dioxygenase beta subunit family.</text>
</comment>
<evidence type="ECO:0000256" key="1">
    <source>
        <dbReference type="ARBA" id="ARBA00009570"/>
    </source>
</evidence>
<protein>
    <submittedName>
        <fullName evidence="4">Benzene 1,2-dioxygenase</fullName>
    </submittedName>
</protein>
<gene>
    <name evidence="4" type="ORF">SZN_23306</name>
</gene>
<keyword evidence="2" id="KW-0560">Oxidoreductase</keyword>
<proteinExistence type="inferred from homology"/>
<dbReference type="PATRIC" id="fig|700597.3.peg.4576"/>
<feature type="region of interest" description="Disordered" evidence="3">
    <location>
        <begin position="1"/>
        <end position="26"/>
    </location>
</feature>
<dbReference type="OrthoDB" id="3212009at2"/>
<dbReference type="GO" id="GO:0051213">
    <property type="term" value="F:dioxygenase activity"/>
    <property type="evidence" value="ECO:0007669"/>
    <property type="project" value="UniProtKB-KW"/>
</dbReference>
<sequence length="200" mass="23102">MTAATGRPGDTRQERPAAGPAYRTTDVRTQHTVEQFLYAEAQLLDEHRYTEWIELFTDDVHYWAPTRMTRTHRERDREIAAAHQAAHIDDDLRYLKGRVRRLTSGIAWSEEPPSRTRRLITNVRISPREDGELAVASNFFVYRSRLERHQDWCVGERFDVLRPAAGEGEGDGAGYPYRIADRRIVLEQTTLLLPSLSILL</sequence>
<dbReference type="Pfam" id="PF00866">
    <property type="entry name" value="Ring_hydroxyl_B"/>
    <property type="match status" value="1"/>
</dbReference>
<dbReference type="RefSeq" id="WP_007499172.1">
    <property type="nucleotide sequence ID" value="NZ_AGBF01000097.1"/>
</dbReference>
<dbReference type="AlphaFoldDB" id="G2GGM7"/>
<dbReference type="SUPFAM" id="SSF54427">
    <property type="entry name" value="NTF2-like"/>
    <property type="match status" value="1"/>
</dbReference>
<name>G2GGM7_9ACTN</name>
<comment type="caution">
    <text evidence="4">The sequence shown here is derived from an EMBL/GenBank/DDBJ whole genome shotgun (WGS) entry which is preliminary data.</text>
</comment>
<keyword evidence="4" id="KW-0223">Dioxygenase</keyword>
<dbReference type="InterPro" id="IPR000391">
    <property type="entry name" value="Rng_hydr_dOase-bsu"/>
</dbReference>
<dbReference type="PANTHER" id="PTHR41534:SF2">
    <property type="entry name" value="3-PHENYLPROPIONATE_CINNAMIC ACID DIOXYGENASE SUBUNIT BETA"/>
    <property type="match status" value="1"/>
</dbReference>
<dbReference type="Proteomes" id="UP000004217">
    <property type="component" value="Unassembled WGS sequence"/>
</dbReference>
<evidence type="ECO:0000256" key="2">
    <source>
        <dbReference type="ARBA" id="ARBA00023002"/>
    </source>
</evidence>
<keyword evidence="5" id="KW-1185">Reference proteome</keyword>
<dbReference type="NCBIfam" id="NF007479">
    <property type="entry name" value="PRK10069.1"/>
    <property type="match status" value="1"/>
</dbReference>
<organism evidence="4 5">
    <name type="scientific">Streptomyces zinciresistens K42</name>
    <dbReference type="NCBI Taxonomy" id="700597"/>
    <lineage>
        <taxon>Bacteria</taxon>
        <taxon>Bacillati</taxon>
        <taxon>Actinomycetota</taxon>
        <taxon>Actinomycetes</taxon>
        <taxon>Kitasatosporales</taxon>
        <taxon>Streptomycetaceae</taxon>
        <taxon>Streptomyces</taxon>
    </lineage>
</organism>
<dbReference type="Gene3D" id="3.10.450.50">
    <property type="match status" value="1"/>
</dbReference>
<evidence type="ECO:0000313" key="4">
    <source>
        <dbReference type="EMBL" id="EGX57322.1"/>
    </source>
</evidence>